<feature type="region of interest" description="Disordered" evidence="4">
    <location>
        <begin position="344"/>
        <end position="368"/>
    </location>
</feature>
<evidence type="ECO:0000256" key="4">
    <source>
        <dbReference type="SAM" id="MobiDB-lite"/>
    </source>
</evidence>
<dbReference type="InterPro" id="IPR013762">
    <property type="entry name" value="Integrase-like_cat_sf"/>
</dbReference>
<keyword evidence="2" id="KW-0238">DNA-binding</keyword>
<evidence type="ECO:0000256" key="2">
    <source>
        <dbReference type="ARBA" id="ARBA00023125"/>
    </source>
</evidence>
<accession>A0ABD5P2S6</accession>
<dbReference type="PANTHER" id="PTHR30349">
    <property type="entry name" value="PHAGE INTEGRASE-RELATED"/>
    <property type="match status" value="1"/>
</dbReference>
<dbReference type="PANTHER" id="PTHR30349:SF41">
    <property type="entry name" value="INTEGRASE_RECOMBINASE PROTEIN MJ0367-RELATED"/>
    <property type="match status" value="1"/>
</dbReference>
<evidence type="ECO:0000259" key="5">
    <source>
        <dbReference type="PROSITE" id="PS51898"/>
    </source>
</evidence>
<dbReference type="Proteomes" id="UP001595821">
    <property type="component" value="Unassembled WGS sequence"/>
</dbReference>
<keyword evidence="1" id="KW-0229">DNA integration</keyword>
<gene>
    <name evidence="6" type="ORF">ACFOZ7_16075</name>
</gene>
<evidence type="ECO:0000313" key="7">
    <source>
        <dbReference type="Proteomes" id="UP001595821"/>
    </source>
</evidence>
<dbReference type="GO" id="GO:0015074">
    <property type="term" value="P:DNA integration"/>
    <property type="evidence" value="ECO:0007669"/>
    <property type="project" value="UniProtKB-KW"/>
</dbReference>
<dbReference type="Gene3D" id="1.10.443.10">
    <property type="entry name" value="Intergrase catalytic core"/>
    <property type="match status" value="1"/>
</dbReference>
<dbReference type="GeneID" id="71852929"/>
<dbReference type="RefSeq" id="WP_246972286.1">
    <property type="nucleotide sequence ID" value="NZ_CP095397.1"/>
</dbReference>
<dbReference type="SUPFAM" id="SSF56349">
    <property type="entry name" value="DNA breaking-rejoining enzymes"/>
    <property type="match status" value="1"/>
</dbReference>
<dbReference type="InterPro" id="IPR050090">
    <property type="entry name" value="Tyrosine_recombinase_XerCD"/>
</dbReference>
<sequence length="368" mass="43214">MPDLSGINVVTAKSRAFLNERQTVDYQTQREACLNWLLTFGKDPDRVEGYALGTVKPRAARMDQFYRFVWEEEGRYTAEITHDHADAWMTELAGTDSSTAHKDCCQKAVKMLFKWRHHEHGLEEWTPEITFYTRDSASNPRDYLSREERVKIREAVLEYGSAPSYSDLSPEARDRWRIHLAQRFGKPKSDVTPADWDRANGWKIPSLVWVSMDAGLRPIEVERAITSWVDLDNQLLRIPKEQSSKNRDNWLVGLRSQTVEYLERWLDQRDTYARYDETETIWLTNHGNPYSSQSLRYLLHRLFEEAGIPTENRRVSWYTIRHSVGTYMTREEDLAAAQAQLRHKSEQTTMKYDQTPVEERRDALDRMG</sequence>
<evidence type="ECO:0000256" key="1">
    <source>
        <dbReference type="ARBA" id="ARBA00022908"/>
    </source>
</evidence>
<dbReference type="Pfam" id="PF00589">
    <property type="entry name" value="Phage_integrase"/>
    <property type="match status" value="1"/>
</dbReference>
<proteinExistence type="predicted"/>
<evidence type="ECO:0000313" key="6">
    <source>
        <dbReference type="EMBL" id="MFC4248430.1"/>
    </source>
</evidence>
<keyword evidence="3" id="KW-0233">DNA recombination</keyword>
<evidence type="ECO:0000256" key="3">
    <source>
        <dbReference type="ARBA" id="ARBA00023172"/>
    </source>
</evidence>
<comment type="caution">
    <text evidence="6">The sequence shown here is derived from an EMBL/GenBank/DDBJ whole genome shotgun (WGS) entry which is preliminary data.</text>
</comment>
<feature type="domain" description="Tyr recombinase" evidence="5">
    <location>
        <begin position="186"/>
        <end position="365"/>
    </location>
</feature>
<organism evidence="6 7">
    <name type="scientific">Natribaculum luteum</name>
    <dbReference type="NCBI Taxonomy" id="1586232"/>
    <lineage>
        <taxon>Archaea</taxon>
        <taxon>Methanobacteriati</taxon>
        <taxon>Methanobacteriota</taxon>
        <taxon>Stenosarchaea group</taxon>
        <taxon>Halobacteria</taxon>
        <taxon>Halobacteriales</taxon>
        <taxon>Natrialbaceae</taxon>
        <taxon>Natribaculum</taxon>
    </lineage>
</organism>
<dbReference type="CDD" id="cd00397">
    <property type="entry name" value="DNA_BRE_C"/>
    <property type="match status" value="1"/>
</dbReference>
<protein>
    <submittedName>
        <fullName evidence="6">Tyrosine-type recombinase/integrase</fullName>
    </submittedName>
</protein>
<feature type="compositionally biased region" description="Basic and acidic residues" evidence="4">
    <location>
        <begin position="357"/>
        <end position="368"/>
    </location>
</feature>
<reference evidence="6 7" key="1">
    <citation type="journal article" date="2014" name="Int. J. Syst. Evol. Microbiol.">
        <title>Complete genome sequence of Corynebacterium casei LMG S-19264T (=DSM 44701T), isolated from a smear-ripened cheese.</title>
        <authorList>
            <consortium name="US DOE Joint Genome Institute (JGI-PGF)"/>
            <person name="Walter F."/>
            <person name="Albersmeier A."/>
            <person name="Kalinowski J."/>
            <person name="Ruckert C."/>
        </authorList>
    </citation>
    <scope>NUCLEOTIDE SEQUENCE [LARGE SCALE GENOMIC DNA]</scope>
    <source>
        <strain evidence="6 7">IBRC-M 10912</strain>
    </source>
</reference>
<dbReference type="GO" id="GO:0006310">
    <property type="term" value="P:DNA recombination"/>
    <property type="evidence" value="ECO:0007669"/>
    <property type="project" value="UniProtKB-KW"/>
</dbReference>
<dbReference type="InterPro" id="IPR011010">
    <property type="entry name" value="DNA_brk_join_enz"/>
</dbReference>
<name>A0ABD5P2S6_9EURY</name>
<dbReference type="EMBL" id="JBHSDJ010000122">
    <property type="protein sequence ID" value="MFC4248430.1"/>
    <property type="molecule type" value="Genomic_DNA"/>
</dbReference>
<dbReference type="InterPro" id="IPR002104">
    <property type="entry name" value="Integrase_catalytic"/>
</dbReference>
<dbReference type="GO" id="GO:0003677">
    <property type="term" value="F:DNA binding"/>
    <property type="evidence" value="ECO:0007669"/>
    <property type="project" value="UniProtKB-KW"/>
</dbReference>
<dbReference type="AlphaFoldDB" id="A0ABD5P2S6"/>
<dbReference type="PROSITE" id="PS51898">
    <property type="entry name" value="TYR_RECOMBINASE"/>
    <property type="match status" value="1"/>
</dbReference>